<feature type="domain" description="N-acetyltransferase" evidence="1">
    <location>
        <begin position="8"/>
        <end position="143"/>
    </location>
</feature>
<accession>A0A1N6JHF5</accession>
<dbReference type="InterPro" id="IPR016181">
    <property type="entry name" value="Acyl_CoA_acyltransferase"/>
</dbReference>
<dbReference type="STRING" id="1416779.SAMN05444409_3416"/>
<dbReference type="PANTHER" id="PTHR43233">
    <property type="entry name" value="FAMILY N-ACETYLTRANSFERASE, PUTATIVE (AFU_ORTHOLOGUE AFUA_6G03350)-RELATED"/>
    <property type="match status" value="1"/>
</dbReference>
<dbReference type="PROSITE" id="PS51186">
    <property type="entry name" value="GNAT"/>
    <property type="match status" value="1"/>
</dbReference>
<organism evidence="2 3">
    <name type="scientific">Epilithonimonas zeae</name>
    <dbReference type="NCBI Taxonomy" id="1416779"/>
    <lineage>
        <taxon>Bacteria</taxon>
        <taxon>Pseudomonadati</taxon>
        <taxon>Bacteroidota</taxon>
        <taxon>Flavobacteriia</taxon>
        <taxon>Flavobacteriales</taxon>
        <taxon>Weeksellaceae</taxon>
        <taxon>Chryseobacterium group</taxon>
        <taxon>Epilithonimonas</taxon>
    </lineage>
</organism>
<gene>
    <name evidence="2" type="ORF">SAMN05444409_3416</name>
</gene>
<dbReference type="OrthoDB" id="3216107at2"/>
<dbReference type="CDD" id="cd04301">
    <property type="entry name" value="NAT_SF"/>
    <property type="match status" value="1"/>
</dbReference>
<dbReference type="InterPro" id="IPR000182">
    <property type="entry name" value="GNAT_dom"/>
</dbReference>
<dbReference type="Proteomes" id="UP000185207">
    <property type="component" value="Unassembled WGS sequence"/>
</dbReference>
<keyword evidence="3" id="KW-1185">Reference proteome</keyword>
<dbReference type="GO" id="GO:0016747">
    <property type="term" value="F:acyltransferase activity, transferring groups other than amino-acyl groups"/>
    <property type="evidence" value="ECO:0007669"/>
    <property type="project" value="InterPro"/>
</dbReference>
<dbReference type="RefSeq" id="WP_074236551.1">
    <property type="nucleotide sequence ID" value="NZ_FSRK01000003.1"/>
</dbReference>
<reference evidence="3" key="1">
    <citation type="submission" date="2016-11" db="EMBL/GenBank/DDBJ databases">
        <authorList>
            <person name="Varghese N."/>
            <person name="Submissions S."/>
        </authorList>
    </citation>
    <scope>NUCLEOTIDE SEQUENCE [LARGE SCALE GENOMIC DNA]</scope>
    <source>
        <strain evidence="3">DSM 27623</strain>
    </source>
</reference>
<proteinExistence type="predicted"/>
<dbReference type="EMBL" id="FSRK01000003">
    <property type="protein sequence ID" value="SIO43755.1"/>
    <property type="molecule type" value="Genomic_DNA"/>
</dbReference>
<dbReference type="PANTHER" id="PTHR43233:SF1">
    <property type="entry name" value="FAMILY N-ACETYLTRANSFERASE, PUTATIVE (AFU_ORTHOLOGUE AFUA_6G03350)-RELATED"/>
    <property type="match status" value="1"/>
</dbReference>
<evidence type="ECO:0000313" key="3">
    <source>
        <dbReference type="Proteomes" id="UP000185207"/>
    </source>
</evidence>
<dbReference type="Pfam" id="PF00583">
    <property type="entry name" value="Acetyltransf_1"/>
    <property type="match status" value="1"/>
</dbReference>
<evidence type="ECO:0000259" key="1">
    <source>
        <dbReference type="PROSITE" id="PS51186"/>
    </source>
</evidence>
<dbReference type="Gene3D" id="3.40.630.30">
    <property type="match status" value="1"/>
</dbReference>
<dbReference type="AlphaFoldDB" id="A0A1N6JHF5"/>
<evidence type="ECO:0000313" key="2">
    <source>
        <dbReference type="EMBL" id="SIO43755.1"/>
    </source>
</evidence>
<dbReference type="SUPFAM" id="SSF55729">
    <property type="entry name" value="Acyl-CoA N-acyltransferases (Nat)"/>
    <property type="match status" value="1"/>
</dbReference>
<dbReference type="InterPro" id="IPR053144">
    <property type="entry name" value="Acetyltransferase_Butenolide"/>
</dbReference>
<protein>
    <submittedName>
        <fullName evidence="2">Acetyltransferase (GNAT) domain-containing protein</fullName>
    </submittedName>
</protein>
<sequence length="143" mass="16789">MYNQQDFYISTDKSKMDIETIHQYLSEESYWAKGIPKEIVEKSVANSFCFGVFYNDKQVGFAKVITDFTTIVYLGDVFILDEFRGLGLSKLLMENIMTHPELQGSRRWILLTADAHELYKKFGWNNIKDPAKWMEVHTKNPYQ</sequence>
<name>A0A1N6JHF5_9FLAO</name>
<keyword evidence="2" id="KW-0808">Transferase</keyword>